<reference evidence="1" key="1">
    <citation type="journal article" date="2015" name="Nature">
        <title>Complex archaea that bridge the gap between prokaryotes and eukaryotes.</title>
        <authorList>
            <person name="Spang A."/>
            <person name="Saw J.H."/>
            <person name="Jorgensen S.L."/>
            <person name="Zaremba-Niedzwiedzka K."/>
            <person name="Martijn J."/>
            <person name="Lind A.E."/>
            <person name="van Eijk R."/>
            <person name="Schleper C."/>
            <person name="Guy L."/>
            <person name="Ettema T.J."/>
        </authorList>
    </citation>
    <scope>NUCLEOTIDE SEQUENCE</scope>
</reference>
<accession>A0A0F9IIV2</accession>
<gene>
    <name evidence="1" type="ORF">LCGC14_1574010</name>
</gene>
<evidence type="ECO:0000313" key="1">
    <source>
        <dbReference type="EMBL" id="KKM27501.1"/>
    </source>
</evidence>
<protein>
    <submittedName>
        <fullName evidence="1">Uncharacterized protein</fullName>
    </submittedName>
</protein>
<name>A0A0F9IIV2_9ZZZZ</name>
<proteinExistence type="predicted"/>
<organism evidence="1">
    <name type="scientific">marine sediment metagenome</name>
    <dbReference type="NCBI Taxonomy" id="412755"/>
    <lineage>
        <taxon>unclassified sequences</taxon>
        <taxon>metagenomes</taxon>
        <taxon>ecological metagenomes</taxon>
    </lineage>
</organism>
<comment type="caution">
    <text evidence="1">The sequence shown here is derived from an EMBL/GenBank/DDBJ whole genome shotgun (WGS) entry which is preliminary data.</text>
</comment>
<dbReference type="AlphaFoldDB" id="A0A0F9IIV2"/>
<dbReference type="EMBL" id="LAZR01012309">
    <property type="protein sequence ID" value="KKM27501.1"/>
    <property type="molecule type" value="Genomic_DNA"/>
</dbReference>
<feature type="non-terminal residue" evidence="1">
    <location>
        <position position="82"/>
    </location>
</feature>
<sequence>MSSPKDWGRISLDNEIVTLHSIKRDSHGYQCWQAEGKIDGEIVRVPLYNEHKRAIGQAGYNVRWGKPQIVVIDAPTVSLIEH</sequence>